<protein>
    <recommendedName>
        <fullName evidence="6">Peptidyl-prolyl cis-trans isomerase</fullName>
        <ecNumber evidence="6">5.2.1.8</ecNumber>
    </recommendedName>
</protein>
<evidence type="ECO:0000256" key="4">
    <source>
        <dbReference type="ARBA" id="ARBA00023235"/>
    </source>
</evidence>
<evidence type="ECO:0000256" key="3">
    <source>
        <dbReference type="ARBA" id="ARBA00023110"/>
    </source>
</evidence>
<dbReference type="PANTHER" id="PTHR43811:SF19">
    <property type="entry name" value="39 KDA FK506-BINDING NUCLEAR PROTEIN"/>
    <property type="match status" value="1"/>
</dbReference>
<dbReference type="EC" id="5.2.1.8" evidence="6"/>
<dbReference type="Gene3D" id="3.10.50.40">
    <property type="match status" value="1"/>
</dbReference>
<dbReference type="Pfam" id="PF00254">
    <property type="entry name" value="FKBP_C"/>
    <property type="match status" value="1"/>
</dbReference>
<sequence>MTLQSLIPQLAKSSHLLKALLFLAVAVSFVSCSSDSDPYAGYYYPTNEELEQQKIYDDQVIHQYFKDSYQFFVDNNVDTTDVVKTSTGLYYLKLEEGTGNMVVAGNSVDVHYVGKRITSENGKVVANQKFDSSYDRGEAFNVVVGAGQVIKGWDEGLQLMHEGERGVLFIPSHLGYGYSGSGTIPPYAVLAFDVEVLDIK</sequence>
<dbReference type="Proteomes" id="UP001597369">
    <property type="component" value="Unassembled WGS sequence"/>
</dbReference>
<gene>
    <name evidence="9" type="ORF">ACFSKU_20490</name>
</gene>
<keyword evidence="7" id="KW-0732">Signal</keyword>
<dbReference type="RefSeq" id="WP_317206948.1">
    <property type="nucleotide sequence ID" value="NZ_JAJJWI010000011.1"/>
</dbReference>
<keyword evidence="4 5" id="KW-0413">Isomerase</keyword>
<dbReference type="PANTHER" id="PTHR43811">
    <property type="entry name" value="FKBP-TYPE PEPTIDYL-PROLYL CIS-TRANS ISOMERASE FKPA"/>
    <property type="match status" value="1"/>
</dbReference>
<evidence type="ECO:0000313" key="9">
    <source>
        <dbReference type="EMBL" id="MFD2069275.1"/>
    </source>
</evidence>
<feature type="domain" description="PPIase FKBP-type" evidence="8">
    <location>
        <begin position="105"/>
        <end position="200"/>
    </location>
</feature>
<dbReference type="GO" id="GO:0003755">
    <property type="term" value="F:peptidyl-prolyl cis-trans isomerase activity"/>
    <property type="evidence" value="ECO:0007669"/>
    <property type="project" value="UniProtKB-EC"/>
</dbReference>
<evidence type="ECO:0000256" key="5">
    <source>
        <dbReference type="PROSITE-ProRule" id="PRU00277"/>
    </source>
</evidence>
<dbReference type="PROSITE" id="PS50059">
    <property type="entry name" value="FKBP_PPIASE"/>
    <property type="match status" value="1"/>
</dbReference>
<comment type="similarity">
    <text evidence="2 6">Belongs to the FKBP-type PPIase family.</text>
</comment>
<keyword evidence="10" id="KW-1185">Reference proteome</keyword>
<keyword evidence="3 5" id="KW-0697">Rotamase</keyword>
<evidence type="ECO:0000256" key="2">
    <source>
        <dbReference type="ARBA" id="ARBA00006577"/>
    </source>
</evidence>
<dbReference type="InterPro" id="IPR001179">
    <property type="entry name" value="PPIase_FKBP_dom"/>
</dbReference>
<comment type="catalytic activity">
    <reaction evidence="1 5 6">
        <text>[protein]-peptidylproline (omega=180) = [protein]-peptidylproline (omega=0)</text>
        <dbReference type="Rhea" id="RHEA:16237"/>
        <dbReference type="Rhea" id="RHEA-COMP:10747"/>
        <dbReference type="Rhea" id="RHEA-COMP:10748"/>
        <dbReference type="ChEBI" id="CHEBI:83833"/>
        <dbReference type="ChEBI" id="CHEBI:83834"/>
        <dbReference type="EC" id="5.2.1.8"/>
    </reaction>
</comment>
<evidence type="ECO:0000256" key="6">
    <source>
        <dbReference type="RuleBase" id="RU003915"/>
    </source>
</evidence>
<name>A0ABW4X4J5_9BACT</name>
<organism evidence="9 10">
    <name type="scientific">Pontibacter silvestris</name>
    <dbReference type="NCBI Taxonomy" id="2305183"/>
    <lineage>
        <taxon>Bacteria</taxon>
        <taxon>Pseudomonadati</taxon>
        <taxon>Bacteroidota</taxon>
        <taxon>Cytophagia</taxon>
        <taxon>Cytophagales</taxon>
        <taxon>Hymenobacteraceae</taxon>
        <taxon>Pontibacter</taxon>
    </lineage>
</organism>
<feature type="signal peptide" evidence="7">
    <location>
        <begin position="1"/>
        <end position="33"/>
    </location>
</feature>
<proteinExistence type="inferred from homology"/>
<evidence type="ECO:0000259" key="8">
    <source>
        <dbReference type="PROSITE" id="PS50059"/>
    </source>
</evidence>
<dbReference type="EMBL" id="JBHUHV010000059">
    <property type="protein sequence ID" value="MFD2069275.1"/>
    <property type="molecule type" value="Genomic_DNA"/>
</dbReference>
<dbReference type="InterPro" id="IPR046357">
    <property type="entry name" value="PPIase_dom_sf"/>
</dbReference>
<accession>A0ABW4X4J5</accession>
<feature type="chain" id="PRO_5047305644" description="Peptidyl-prolyl cis-trans isomerase" evidence="7">
    <location>
        <begin position="34"/>
        <end position="200"/>
    </location>
</feature>
<evidence type="ECO:0000256" key="1">
    <source>
        <dbReference type="ARBA" id="ARBA00000971"/>
    </source>
</evidence>
<evidence type="ECO:0000313" key="10">
    <source>
        <dbReference type="Proteomes" id="UP001597369"/>
    </source>
</evidence>
<reference evidence="10" key="1">
    <citation type="journal article" date="2019" name="Int. J. Syst. Evol. Microbiol.">
        <title>The Global Catalogue of Microorganisms (GCM) 10K type strain sequencing project: providing services to taxonomists for standard genome sequencing and annotation.</title>
        <authorList>
            <consortium name="The Broad Institute Genomics Platform"/>
            <consortium name="The Broad Institute Genome Sequencing Center for Infectious Disease"/>
            <person name="Wu L."/>
            <person name="Ma J."/>
        </authorList>
    </citation>
    <scope>NUCLEOTIDE SEQUENCE [LARGE SCALE GENOMIC DNA]</scope>
    <source>
        <strain evidence="10">JCM 16545</strain>
    </source>
</reference>
<dbReference type="SUPFAM" id="SSF54534">
    <property type="entry name" value="FKBP-like"/>
    <property type="match status" value="1"/>
</dbReference>
<evidence type="ECO:0000256" key="7">
    <source>
        <dbReference type="SAM" id="SignalP"/>
    </source>
</evidence>
<comment type="caution">
    <text evidence="9">The sequence shown here is derived from an EMBL/GenBank/DDBJ whole genome shotgun (WGS) entry which is preliminary data.</text>
</comment>